<dbReference type="PANTHER" id="PTHR43390:SF1">
    <property type="entry name" value="CHLOROPLAST PROCESSING PEPTIDASE"/>
    <property type="match status" value="1"/>
</dbReference>
<dbReference type="PROSITE" id="PS00760">
    <property type="entry name" value="SPASE_I_2"/>
    <property type="match status" value="1"/>
</dbReference>
<dbReference type="GO" id="GO:0004252">
    <property type="term" value="F:serine-type endopeptidase activity"/>
    <property type="evidence" value="ECO:0007669"/>
    <property type="project" value="InterPro"/>
</dbReference>
<dbReference type="InterPro" id="IPR019757">
    <property type="entry name" value="Pept_S26A_signal_pept_1_Lys-AS"/>
</dbReference>
<evidence type="ECO:0000313" key="8">
    <source>
        <dbReference type="EMBL" id="SEA86903.1"/>
    </source>
</evidence>
<dbReference type="Proteomes" id="UP000198703">
    <property type="component" value="Unassembled WGS sequence"/>
</dbReference>
<dbReference type="SUPFAM" id="SSF51306">
    <property type="entry name" value="LexA/Signal peptidase"/>
    <property type="match status" value="1"/>
</dbReference>
<dbReference type="Pfam" id="PF10502">
    <property type="entry name" value="Peptidase_S26"/>
    <property type="match status" value="1"/>
</dbReference>
<comment type="subcellular location">
    <subcellularLocation>
        <location evidence="6">Membrane</location>
        <topology evidence="6">Single-pass type II membrane protein</topology>
    </subcellularLocation>
</comment>
<feature type="domain" description="Peptidase S26" evidence="7">
    <location>
        <begin position="60"/>
        <end position="186"/>
    </location>
</feature>
<keyword evidence="5 6" id="KW-0378">Hydrolase</keyword>
<evidence type="ECO:0000256" key="5">
    <source>
        <dbReference type="ARBA" id="ARBA00022801"/>
    </source>
</evidence>
<dbReference type="AlphaFoldDB" id="A0A1H4EP94"/>
<dbReference type="InterPro" id="IPR036286">
    <property type="entry name" value="LexA/Signal_pep-like_sf"/>
</dbReference>
<evidence type="ECO:0000256" key="3">
    <source>
        <dbReference type="ARBA" id="ARBA00013208"/>
    </source>
</evidence>
<evidence type="ECO:0000313" key="9">
    <source>
        <dbReference type="Proteomes" id="UP000198703"/>
    </source>
</evidence>
<evidence type="ECO:0000256" key="1">
    <source>
        <dbReference type="ARBA" id="ARBA00000677"/>
    </source>
</evidence>
<accession>A0A1H4EP94</accession>
<dbReference type="InterPro" id="IPR000223">
    <property type="entry name" value="Pept_S26A_signal_pept_1"/>
</dbReference>
<dbReference type="GO" id="GO:0009003">
    <property type="term" value="F:signal peptidase activity"/>
    <property type="evidence" value="ECO:0007669"/>
    <property type="project" value="UniProtKB-EC"/>
</dbReference>
<organism evidence="8 9">
    <name type="scientific">Rubrimonas cliftonensis</name>
    <dbReference type="NCBI Taxonomy" id="89524"/>
    <lineage>
        <taxon>Bacteria</taxon>
        <taxon>Pseudomonadati</taxon>
        <taxon>Pseudomonadota</taxon>
        <taxon>Alphaproteobacteria</taxon>
        <taxon>Rhodobacterales</taxon>
        <taxon>Paracoccaceae</taxon>
        <taxon>Rubrimonas</taxon>
    </lineage>
</organism>
<evidence type="ECO:0000256" key="6">
    <source>
        <dbReference type="RuleBase" id="RU362042"/>
    </source>
</evidence>
<dbReference type="PANTHER" id="PTHR43390">
    <property type="entry name" value="SIGNAL PEPTIDASE I"/>
    <property type="match status" value="1"/>
</dbReference>
<proteinExistence type="inferred from homology"/>
<gene>
    <name evidence="8" type="ORF">SAMN05444370_11523</name>
</gene>
<dbReference type="RefSeq" id="WP_175478973.1">
    <property type="nucleotide sequence ID" value="NZ_FNQM01000015.1"/>
</dbReference>
<dbReference type="Gene3D" id="2.10.109.10">
    <property type="entry name" value="Umud Fragment, subunit A"/>
    <property type="match status" value="1"/>
</dbReference>
<evidence type="ECO:0000256" key="2">
    <source>
        <dbReference type="ARBA" id="ARBA00009370"/>
    </source>
</evidence>
<comment type="catalytic activity">
    <reaction evidence="1 6">
        <text>Cleavage of hydrophobic, N-terminal signal or leader sequences from secreted and periplasmic proteins.</text>
        <dbReference type="EC" id="3.4.21.89"/>
    </reaction>
</comment>
<dbReference type="EC" id="3.4.21.89" evidence="3 6"/>
<dbReference type="STRING" id="89524.SAMN05444370_11523"/>
<evidence type="ECO:0000256" key="4">
    <source>
        <dbReference type="ARBA" id="ARBA00019232"/>
    </source>
</evidence>
<reference evidence="8 9" key="1">
    <citation type="submission" date="2016-10" db="EMBL/GenBank/DDBJ databases">
        <authorList>
            <person name="de Groot N.N."/>
        </authorList>
    </citation>
    <scope>NUCLEOTIDE SEQUENCE [LARGE SCALE GENOMIC DNA]</scope>
    <source>
        <strain evidence="8 9">DSM 15345</strain>
    </source>
</reference>
<name>A0A1H4EP94_9RHOB</name>
<keyword evidence="6" id="KW-0645">Protease</keyword>
<evidence type="ECO:0000259" key="7">
    <source>
        <dbReference type="Pfam" id="PF10502"/>
    </source>
</evidence>
<dbReference type="NCBIfam" id="TIGR02227">
    <property type="entry name" value="sigpep_I_bact"/>
    <property type="match status" value="1"/>
</dbReference>
<protein>
    <recommendedName>
        <fullName evidence="4 6">Signal peptidase I</fullName>
        <ecNumber evidence="3 6">3.4.21.89</ecNumber>
    </recommendedName>
</protein>
<dbReference type="InterPro" id="IPR019533">
    <property type="entry name" value="Peptidase_S26"/>
</dbReference>
<sequence length="189" mass="20710">MNAASMMRRLRLFGRYARAGVRRRRHVVALLIGLGGYGSMAVDAVAANWQLAFDPQSNRSLAEGVLFLLDKRAAGPELQRGDIVAFRPPAHAAALFPEPERLKFIKRAAGLPGDRVEVTVRDTRVNGVVVGEGLALAAFLQADVGFFVRSFTVPEGFLFPMGETEDSYDGRYYGLTPFASILGRARRLL</sequence>
<dbReference type="EMBL" id="FNQM01000015">
    <property type="protein sequence ID" value="SEA86903.1"/>
    <property type="molecule type" value="Genomic_DNA"/>
</dbReference>
<keyword evidence="9" id="KW-1185">Reference proteome</keyword>
<dbReference type="GO" id="GO:0016020">
    <property type="term" value="C:membrane"/>
    <property type="evidence" value="ECO:0007669"/>
    <property type="project" value="UniProtKB-SubCell"/>
</dbReference>
<comment type="similarity">
    <text evidence="2 6">Belongs to the peptidase S26 family.</text>
</comment>
<dbReference type="GO" id="GO:0006465">
    <property type="term" value="P:signal peptide processing"/>
    <property type="evidence" value="ECO:0007669"/>
    <property type="project" value="InterPro"/>
</dbReference>